<comment type="caution">
    <text evidence="2">The sequence shown here is derived from an EMBL/GenBank/DDBJ whole genome shotgun (WGS) entry which is preliminary data.</text>
</comment>
<feature type="transmembrane region" description="Helical" evidence="1">
    <location>
        <begin position="89"/>
        <end position="106"/>
    </location>
</feature>
<dbReference type="Proteomes" id="UP000602284">
    <property type="component" value="Unassembled WGS sequence"/>
</dbReference>
<evidence type="ECO:0000313" key="2">
    <source>
        <dbReference type="EMBL" id="MBL0385741.1"/>
    </source>
</evidence>
<name>A0ABS1J641_9BACL</name>
<evidence type="ECO:0000313" key="3">
    <source>
        <dbReference type="Proteomes" id="UP000602284"/>
    </source>
</evidence>
<keyword evidence="1" id="KW-0812">Transmembrane</keyword>
<accession>A0ABS1J641</accession>
<dbReference type="RefSeq" id="WP_201631222.1">
    <property type="nucleotide sequence ID" value="NZ_JAEQNB010000001.1"/>
</dbReference>
<evidence type="ECO:0008006" key="4">
    <source>
        <dbReference type="Google" id="ProtNLM"/>
    </source>
</evidence>
<keyword evidence="1" id="KW-0472">Membrane</keyword>
<gene>
    <name evidence="2" type="ORF">JJB07_03670</name>
</gene>
<feature type="transmembrane region" description="Helical" evidence="1">
    <location>
        <begin position="49"/>
        <end position="69"/>
    </location>
</feature>
<proteinExistence type="predicted"/>
<evidence type="ECO:0000256" key="1">
    <source>
        <dbReference type="SAM" id="Phobius"/>
    </source>
</evidence>
<keyword evidence="3" id="KW-1185">Reference proteome</keyword>
<feature type="transmembrane region" description="Helical" evidence="1">
    <location>
        <begin position="6"/>
        <end position="28"/>
    </location>
</feature>
<protein>
    <recommendedName>
        <fullName evidence="4">Copper resistance protein D domain-containing protein</fullName>
    </recommendedName>
</protein>
<dbReference type="EMBL" id="JAEQNB010000001">
    <property type="protein sequence ID" value="MBL0385741.1"/>
    <property type="molecule type" value="Genomic_DNA"/>
</dbReference>
<reference evidence="2 3" key="1">
    <citation type="submission" date="2021-01" db="EMBL/GenBank/DDBJ databases">
        <title>Tumebacillus sp. strain ITR2 16S ribosomal RNA gene Genome sequencing and assembly.</title>
        <authorList>
            <person name="Kang M."/>
        </authorList>
    </citation>
    <scope>NUCLEOTIDE SEQUENCE [LARGE SCALE GENOMIC DNA]</scope>
    <source>
        <strain evidence="2 3">ITR2</strain>
    </source>
</reference>
<organism evidence="2 3">
    <name type="scientific">Tumebacillus amylolyticus</name>
    <dbReference type="NCBI Taxonomy" id="2801339"/>
    <lineage>
        <taxon>Bacteria</taxon>
        <taxon>Bacillati</taxon>
        <taxon>Bacillota</taxon>
        <taxon>Bacilli</taxon>
        <taxon>Bacillales</taxon>
        <taxon>Alicyclobacillaceae</taxon>
        <taxon>Tumebacillus</taxon>
    </lineage>
</organism>
<sequence>MLGFLYFLHLTGLTAWIGSMVLLVIMLVSVRKNLEEWNGKPLFLLATRLVKWLLNGAALAVLISGVGLIQKLGFTEASKPFYVKFMEQTGGLTLLLFIILMTLFSNRATKQLKQEKNLTAGVFPKILIRYSTALTVFVVLGLAVLFVVSNRY</sequence>
<keyword evidence="1" id="KW-1133">Transmembrane helix</keyword>
<feature type="transmembrane region" description="Helical" evidence="1">
    <location>
        <begin position="127"/>
        <end position="148"/>
    </location>
</feature>